<dbReference type="OrthoDB" id="9815382at2"/>
<evidence type="ECO:0000256" key="7">
    <source>
        <dbReference type="SAM" id="Coils"/>
    </source>
</evidence>
<keyword evidence="6" id="KW-0131">Cell cycle</keyword>
<dbReference type="InterPro" id="IPR007060">
    <property type="entry name" value="FtsL/DivIC"/>
</dbReference>
<protein>
    <submittedName>
        <fullName evidence="8">Septum formation initiator family protein</fullName>
    </submittedName>
</protein>
<evidence type="ECO:0000256" key="2">
    <source>
        <dbReference type="ARBA" id="ARBA00022618"/>
    </source>
</evidence>
<evidence type="ECO:0000313" key="8">
    <source>
        <dbReference type="EMBL" id="RDV84652.1"/>
    </source>
</evidence>
<evidence type="ECO:0000256" key="6">
    <source>
        <dbReference type="ARBA" id="ARBA00023306"/>
    </source>
</evidence>
<feature type="coiled-coil region" evidence="7">
    <location>
        <begin position="42"/>
        <end position="69"/>
    </location>
</feature>
<evidence type="ECO:0000256" key="4">
    <source>
        <dbReference type="ARBA" id="ARBA00022989"/>
    </source>
</evidence>
<keyword evidence="3" id="KW-0812">Transmembrane</keyword>
<dbReference type="GO" id="GO:0030428">
    <property type="term" value="C:cell septum"/>
    <property type="evidence" value="ECO:0007669"/>
    <property type="project" value="TreeGrafter"/>
</dbReference>
<dbReference type="PANTHER" id="PTHR37485:SF1">
    <property type="entry name" value="CELL DIVISION PROTEIN FTSB"/>
    <property type="match status" value="1"/>
</dbReference>
<evidence type="ECO:0000256" key="3">
    <source>
        <dbReference type="ARBA" id="ARBA00022692"/>
    </source>
</evidence>
<proteinExistence type="predicted"/>
<evidence type="ECO:0000313" key="9">
    <source>
        <dbReference type="Proteomes" id="UP000256329"/>
    </source>
</evidence>
<dbReference type="Pfam" id="PF04977">
    <property type="entry name" value="DivIC"/>
    <property type="match status" value="1"/>
</dbReference>
<dbReference type="EMBL" id="QSLN01000001">
    <property type="protein sequence ID" value="RDV84652.1"/>
    <property type="molecule type" value="Genomic_DNA"/>
</dbReference>
<keyword evidence="1" id="KW-1003">Cell membrane</keyword>
<name>A0A3D8P720_9THEO</name>
<keyword evidence="9" id="KW-1185">Reference proteome</keyword>
<accession>A0A3D8P720</accession>
<dbReference type="AlphaFoldDB" id="A0A3D8P720"/>
<dbReference type="GO" id="GO:0043093">
    <property type="term" value="P:FtsZ-dependent cytokinesis"/>
    <property type="evidence" value="ECO:0007669"/>
    <property type="project" value="TreeGrafter"/>
</dbReference>
<dbReference type="InterPro" id="IPR023081">
    <property type="entry name" value="Cell_div_FtsB"/>
</dbReference>
<dbReference type="Proteomes" id="UP000256329">
    <property type="component" value="Unassembled WGS sequence"/>
</dbReference>
<dbReference type="PANTHER" id="PTHR37485">
    <property type="entry name" value="CELL DIVISION PROTEIN FTSB"/>
    <property type="match status" value="1"/>
</dbReference>
<reference evidence="8 9" key="1">
    <citation type="submission" date="2018-08" db="EMBL/GenBank/DDBJ databases">
        <title>Form III RuBisCO-mediated autotrophy in Thermodesulfobium bacteria.</title>
        <authorList>
            <person name="Toshchakov S.V."/>
            <person name="Kublanov I.V."/>
            <person name="Frolov E."/>
            <person name="Bonch-Osmolovskaya E.A."/>
            <person name="Tourova T.P."/>
            <person name="Chernych N.A."/>
            <person name="Lebedinsky A.V."/>
        </authorList>
    </citation>
    <scope>NUCLEOTIDE SEQUENCE [LARGE SCALE GENOMIC DNA]</scope>
    <source>
        <strain evidence="8 9">SR</strain>
    </source>
</reference>
<dbReference type="RefSeq" id="WP_115791646.1">
    <property type="nucleotide sequence ID" value="NZ_QSLN01000001.1"/>
</dbReference>
<organism evidence="8 9">
    <name type="scientific">Ammonifex thiophilus</name>
    <dbReference type="NCBI Taxonomy" id="444093"/>
    <lineage>
        <taxon>Bacteria</taxon>
        <taxon>Bacillati</taxon>
        <taxon>Bacillota</taxon>
        <taxon>Clostridia</taxon>
        <taxon>Thermoanaerobacterales</taxon>
        <taxon>Thermoanaerobacteraceae</taxon>
        <taxon>Ammonifex</taxon>
    </lineage>
</organism>
<evidence type="ECO:0000256" key="1">
    <source>
        <dbReference type="ARBA" id="ARBA00022475"/>
    </source>
</evidence>
<keyword evidence="2" id="KW-0132">Cell division</keyword>
<keyword evidence="5" id="KW-0472">Membrane</keyword>
<comment type="caution">
    <text evidence="8">The sequence shown here is derived from an EMBL/GenBank/DDBJ whole genome shotgun (WGS) entry which is preliminary data.</text>
</comment>
<evidence type="ECO:0000256" key="5">
    <source>
        <dbReference type="ARBA" id="ARBA00023136"/>
    </source>
</evidence>
<sequence>MKKPAAKKAKKKRFNYGRLPTLLFVIFLVYLLVVTGGQMRQLRVMEQSLARAEQELNTLKERNSELWEKVKLLQSDRALEQLARQRLGMIKAGETPVVVEPPPQRSQNTP</sequence>
<keyword evidence="7" id="KW-0175">Coiled coil</keyword>
<keyword evidence="4" id="KW-1133">Transmembrane helix</keyword>
<gene>
    <name evidence="8" type="ORF">DXX99_00980</name>
</gene>